<comment type="caution">
    <text evidence="1">The sequence shown here is derived from an EMBL/GenBank/DDBJ whole genome shotgun (WGS) entry which is preliminary data.</text>
</comment>
<proteinExistence type="predicted"/>
<evidence type="ECO:0000313" key="1">
    <source>
        <dbReference type="EMBL" id="TNN77321.1"/>
    </source>
</evidence>
<reference evidence="1 2" key="1">
    <citation type="submission" date="2019-03" db="EMBL/GenBank/DDBJ databases">
        <title>First draft genome of Liparis tanakae, snailfish: a comprehensive survey of snailfish specific genes.</title>
        <authorList>
            <person name="Kim W."/>
            <person name="Song I."/>
            <person name="Jeong J.-H."/>
            <person name="Kim D."/>
            <person name="Kim S."/>
            <person name="Ryu S."/>
            <person name="Song J.Y."/>
            <person name="Lee S.K."/>
        </authorList>
    </citation>
    <scope>NUCLEOTIDE SEQUENCE [LARGE SCALE GENOMIC DNA]</scope>
    <source>
        <tissue evidence="1">Muscle</tissue>
    </source>
</reference>
<dbReference type="AlphaFoldDB" id="A0A4Z2IHW7"/>
<dbReference type="EMBL" id="SRLO01000084">
    <property type="protein sequence ID" value="TNN77321.1"/>
    <property type="molecule type" value="Genomic_DNA"/>
</dbReference>
<dbReference type="Proteomes" id="UP000314294">
    <property type="component" value="Unassembled WGS sequence"/>
</dbReference>
<accession>A0A4Z2IHW7</accession>
<protein>
    <submittedName>
        <fullName evidence="1">Uncharacterized protein</fullName>
    </submittedName>
</protein>
<evidence type="ECO:0000313" key="2">
    <source>
        <dbReference type="Proteomes" id="UP000314294"/>
    </source>
</evidence>
<sequence>MEEMQGRGKAKFSNVKPLQKSLFYPTTAVKKVKAVFRGRDVNQTAQRRVKCRWTCPRLCYFIYYS</sequence>
<keyword evidence="2" id="KW-1185">Reference proteome</keyword>
<organism evidence="1 2">
    <name type="scientific">Liparis tanakae</name>
    <name type="common">Tanaka's snailfish</name>
    <dbReference type="NCBI Taxonomy" id="230148"/>
    <lineage>
        <taxon>Eukaryota</taxon>
        <taxon>Metazoa</taxon>
        <taxon>Chordata</taxon>
        <taxon>Craniata</taxon>
        <taxon>Vertebrata</taxon>
        <taxon>Euteleostomi</taxon>
        <taxon>Actinopterygii</taxon>
        <taxon>Neopterygii</taxon>
        <taxon>Teleostei</taxon>
        <taxon>Neoteleostei</taxon>
        <taxon>Acanthomorphata</taxon>
        <taxon>Eupercaria</taxon>
        <taxon>Perciformes</taxon>
        <taxon>Cottioidei</taxon>
        <taxon>Cottales</taxon>
        <taxon>Liparidae</taxon>
        <taxon>Liparis</taxon>
    </lineage>
</organism>
<name>A0A4Z2IHW7_9TELE</name>
<gene>
    <name evidence="1" type="ORF">EYF80_012435</name>
</gene>